<name>W9VY07_9EURO</name>
<reference evidence="1 2" key="1">
    <citation type="submission" date="2013-03" db="EMBL/GenBank/DDBJ databases">
        <title>The Genome Sequence of Cladophialophora yegresii CBS 114405.</title>
        <authorList>
            <consortium name="The Broad Institute Genomics Platform"/>
            <person name="Cuomo C."/>
            <person name="de Hoog S."/>
            <person name="Gorbushina A."/>
            <person name="Walker B."/>
            <person name="Young S.K."/>
            <person name="Zeng Q."/>
            <person name="Gargeya S."/>
            <person name="Fitzgerald M."/>
            <person name="Haas B."/>
            <person name="Abouelleil A."/>
            <person name="Allen A.W."/>
            <person name="Alvarado L."/>
            <person name="Arachchi H.M."/>
            <person name="Berlin A.M."/>
            <person name="Chapman S.B."/>
            <person name="Gainer-Dewar J."/>
            <person name="Goldberg J."/>
            <person name="Griggs A."/>
            <person name="Gujja S."/>
            <person name="Hansen M."/>
            <person name="Howarth C."/>
            <person name="Imamovic A."/>
            <person name="Ireland A."/>
            <person name="Larimer J."/>
            <person name="McCowan C."/>
            <person name="Murphy C."/>
            <person name="Pearson M."/>
            <person name="Poon T.W."/>
            <person name="Priest M."/>
            <person name="Roberts A."/>
            <person name="Saif S."/>
            <person name="Shea T."/>
            <person name="Sisk P."/>
            <person name="Sykes S."/>
            <person name="Wortman J."/>
            <person name="Nusbaum C."/>
            <person name="Birren B."/>
        </authorList>
    </citation>
    <scope>NUCLEOTIDE SEQUENCE [LARGE SCALE GENOMIC DNA]</scope>
    <source>
        <strain evidence="1 2">CBS 114405</strain>
    </source>
</reference>
<dbReference type="Proteomes" id="UP000019473">
    <property type="component" value="Unassembled WGS sequence"/>
</dbReference>
<sequence length="300" mass="33499">MADIYDKFLTPIISLVCQTIEKVAQVKVLTKDHGNIADGIIVTGEGMVNLYVQESFEKRMDTLTRPSLGHKVPMHFPSPTDRDPYLICNGQTRPALGGVLLLGDAALVAEEVVDRSYFSAAFIPDETNMTFWVRPQYFARKGDVLPTNTRTPKAPYEVELLNDGRDVFDLKVDVLCSDTIAKDVVELDEWETRQLLSDTLPWVCTVTKEDLAGVPLTQASAPDDTMTCWHIEYTVEMTFDGRNLCFIATIPRSGRLGQACTLETTRSSDSARLISRVDCVLLELEKQRPENATCSARVFL</sequence>
<dbReference type="OrthoDB" id="4155882at2759"/>
<evidence type="ECO:0000313" key="2">
    <source>
        <dbReference type="Proteomes" id="UP000019473"/>
    </source>
</evidence>
<keyword evidence="2" id="KW-1185">Reference proteome</keyword>
<gene>
    <name evidence="1" type="ORF">A1O7_04701</name>
</gene>
<dbReference type="AlphaFoldDB" id="W9VY07"/>
<dbReference type="RefSeq" id="XP_007756901.1">
    <property type="nucleotide sequence ID" value="XM_007758711.1"/>
</dbReference>
<organism evidence="1 2">
    <name type="scientific">Cladophialophora yegresii CBS 114405</name>
    <dbReference type="NCBI Taxonomy" id="1182544"/>
    <lineage>
        <taxon>Eukaryota</taxon>
        <taxon>Fungi</taxon>
        <taxon>Dikarya</taxon>
        <taxon>Ascomycota</taxon>
        <taxon>Pezizomycotina</taxon>
        <taxon>Eurotiomycetes</taxon>
        <taxon>Chaetothyriomycetidae</taxon>
        <taxon>Chaetothyriales</taxon>
        <taxon>Herpotrichiellaceae</taxon>
        <taxon>Cladophialophora</taxon>
    </lineage>
</organism>
<dbReference type="VEuPathDB" id="FungiDB:A1O7_04701"/>
<dbReference type="HOGENOM" id="CLU_927510_0_0_1"/>
<dbReference type="EMBL" id="AMGW01000003">
    <property type="protein sequence ID" value="EXJ60548.1"/>
    <property type="molecule type" value="Genomic_DNA"/>
</dbReference>
<protein>
    <submittedName>
        <fullName evidence="1">Uncharacterized protein</fullName>
    </submittedName>
</protein>
<evidence type="ECO:0000313" key="1">
    <source>
        <dbReference type="EMBL" id="EXJ60548.1"/>
    </source>
</evidence>
<comment type="caution">
    <text evidence="1">The sequence shown here is derived from an EMBL/GenBank/DDBJ whole genome shotgun (WGS) entry which is preliminary data.</text>
</comment>
<accession>W9VY07</accession>
<proteinExistence type="predicted"/>
<dbReference type="STRING" id="1182544.W9VY07"/>
<dbReference type="GeneID" id="19179286"/>